<keyword evidence="7" id="KW-0804">Transcription</keyword>
<comment type="subcellular location">
    <subcellularLocation>
        <location evidence="1">Cytoplasm</location>
    </subcellularLocation>
</comment>
<dbReference type="PRINTS" id="PR00032">
    <property type="entry name" value="HTHARAC"/>
</dbReference>
<dbReference type="InterPro" id="IPR020449">
    <property type="entry name" value="Tscrpt_reg_AraC-type_HTH"/>
</dbReference>
<dbReference type="SUPFAM" id="SSF46689">
    <property type="entry name" value="Homeodomain-like"/>
    <property type="match status" value="2"/>
</dbReference>
<feature type="domain" description="HTH araC/xylS-type" evidence="9">
    <location>
        <begin position="430"/>
        <end position="529"/>
    </location>
</feature>
<keyword evidence="3 8" id="KW-0597">Phosphoprotein</keyword>
<sequence length="537" mass="62119">MYTLIIVDDEEAVRESIREKIDWETYGFELIGSYGDGREALDSLEIRLPDVIITDISMPHMDGLALAAAIADRYRDITVIIMTGFGEFEYAKQAVKLKVYEYVMKPVSQHEFTGILQHLRDELDEKRIRNEDVYRLQSQLNMSLPLLREQFLERMVTSEVKKEEILNKFALFQLSLPGPYYMAATLDVEEFMYPLAAKISSETELLRFAVYNIVHEIFELEQGGIVFRTRDERIGIIFAGEMPYLILAVQKYAEQAVQCIEKYVRVRVSIGIGRPYEAMEELSKSYAEAVSALDYRFMVGKNKIISIEDIVHGKGQLQVHHAEWERKLIAALKTGNKELFARLLSDWMHELRASQSSVDRCYIYVQRFLVSIIQLFEDSGHDALEAADILGQVRAYQTLDEVKVWLESLCLQLFEQVMVKMAQDVDSLLIRSEVYILENYHNENLSLNDVAQHVYMSMNYFSGLFKQKKGQSFIEYVTWIRLAKAKELLTSTNLKAYEIAAMIGYSDPQYFSVIFKRHHGMTPKEYRAASREGISLE</sequence>
<feature type="domain" description="Response regulatory" evidence="10">
    <location>
        <begin position="3"/>
        <end position="120"/>
    </location>
</feature>
<evidence type="ECO:0000256" key="4">
    <source>
        <dbReference type="ARBA" id="ARBA00023012"/>
    </source>
</evidence>
<dbReference type="SUPFAM" id="SSF52172">
    <property type="entry name" value="CheY-like"/>
    <property type="match status" value="1"/>
</dbReference>
<dbReference type="SMART" id="SM00448">
    <property type="entry name" value="REC"/>
    <property type="match status" value="1"/>
</dbReference>
<dbReference type="RefSeq" id="WP_161406353.1">
    <property type="nucleotide sequence ID" value="NZ_WTUZ01000010.1"/>
</dbReference>
<accession>A0A6L8UVP6</accession>
<dbReference type="PANTHER" id="PTHR42713">
    <property type="entry name" value="HISTIDINE KINASE-RELATED"/>
    <property type="match status" value="1"/>
</dbReference>
<dbReference type="CDD" id="cd17536">
    <property type="entry name" value="REC_YesN-like"/>
    <property type="match status" value="1"/>
</dbReference>
<dbReference type="InterPro" id="IPR009057">
    <property type="entry name" value="Homeodomain-like_sf"/>
</dbReference>
<dbReference type="Gene3D" id="1.10.10.60">
    <property type="entry name" value="Homeodomain-like"/>
    <property type="match status" value="2"/>
</dbReference>
<evidence type="ECO:0000259" key="10">
    <source>
        <dbReference type="PROSITE" id="PS50110"/>
    </source>
</evidence>
<dbReference type="GO" id="GO:0000160">
    <property type="term" value="P:phosphorelay signal transduction system"/>
    <property type="evidence" value="ECO:0007669"/>
    <property type="project" value="UniProtKB-KW"/>
</dbReference>
<keyword evidence="4" id="KW-0902">Two-component regulatory system</keyword>
<evidence type="ECO:0000256" key="3">
    <source>
        <dbReference type="ARBA" id="ARBA00022553"/>
    </source>
</evidence>
<dbReference type="InterPro" id="IPR051552">
    <property type="entry name" value="HptR"/>
</dbReference>
<evidence type="ECO:0000256" key="5">
    <source>
        <dbReference type="ARBA" id="ARBA00023015"/>
    </source>
</evidence>
<dbReference type="GO" id="GO:0043565">
    <property type="term" value="F:sequence-specific DNA binding"/>
    <property type="evidence" value="ECO:0007669"/>
    <property type="project" value="InterPro"/>
</dbReference>
<dbReference type="Pfam" id="PF17853">
    <property type="entry name" value="GGDEF_2"/>
    <property type="match status" value="1"/>
</dbReference>
<keyword evidence="6" id="KW-0238">DNA-binding</keyword>
<keyword evidence="12" id="KW-1185">Reference proteome</keyword>
<proteinExistence type="predicted"/>
<evidence type="ECO:0000256" key="7">
    <source>
        <dbReference type="ARBA" id="ARBA00023163"/>
    </source>
</evidence>
<organism evidence="11 12">
    <name type="scientific">Paenibacillus silvestris</name>
    <dbReference type="NCBI Taxonomy" id="2606219"/>
    <lineage>
        <taxon>Bacteria</taxon>
        <taxon>Bacillati</taxon>
        <taxon>Bacillota</taxon>
        <taxon>Bacilli</taxon>
        <taxon>Bacillales</taxon>
        <taxon>Paenibacillaceae</taxon>
        <taxon>Paenibacillus</taxon>
    </lineage>
</organism>
<protein>
    <submittedName>
        <fullName evidence="11">Response regulator</fullName>
    </submittedName>
</protein>
<dbReference type="GO" id="GO:0003700">
    <property type="term" value="F:DNA-binding transcription factor activity"/>
    <property type="evidence" value="ECO:0007669"/>
    <property type="project" value="InterPro"/>
</dbReference>
<evidence type="ECO:0000313" key="11">
    <source>
        <dbReference type="EMBL" id="MZQ82185.1"/>
    </source>
</evidence>
<gene>
    <name evidence="11" type="ORF">GQF01_08530</name>
</gene>
<feature type="modified residue" description="4-aspartylphosphate" evidence="8">
    <location>
        <position position="55"/>
    </location>
</feature>
<evidence type="ECO:0000313" key="12">
    <source>
        <dbReference type="Proteomes" id="UP000481087"/>
    </source>
</evidence>
<reference evidence="11 12" key="1">
    <citation type="submission" date="2019-12" db="EMBL/GenBank/DDBJ databases">
        <title>Paenibacillus sp. nov. sp. isolated from soil.</title>
        <authorList>
            <person name="Kim J."/>
            <person name="Jeong S.E."/>
            <person name="Jung H.S."/>
            <person name="Jeon C.O."/>
        </authorList>
    </citation>
    <scope>NUCLEOTIDE SEQUENCE [LARGE SCALE GENOMIC DNA]</scope>
    <source>
        <strain evidence="11 12">5J-6</strain>
    </source>
</reference>
<dbReference type="Pfam" id="PF12833">
    <property type="entry name" value="HTH_18"/>
    <property type="match status" value="1"/>
</dbReference>
<dbReference type="PANTHER" id="PTHR42713:SF3">
    <property type="entry name" value="TRANSCRIPTIONAL REGULATORY PROTEIN HPTR"/>
    <property type="match status" value="1"/>
</dbReference>
<dbReference type="GO" id="GO:0005737">
    <property type="term" value="C:cytoplasm"/>
    <property type="evidence" value="ECO:0007669"/>
    <property type="project" value="UniProtKB-SubCell"/>
</dbReference>
<evidence type="ECO:0000256" key="1">
    <source>
        <dbReference type="ARBA" id="ARBA00004496"/>
    </source>
</evidence>
<dbReference type="InterPro" id="IPR001789">
    <property type="entry name" value="Sig_transdc_resp-reg_receiver"/>
</dbReference>
<name>A0A6L8UVP6_9BACL</name>
<keyword evidence="2" id="KW-0963">Cytoplasm</keyword>
<dbReference type="AlphaFoldDB" id="A0A6L8UVP6"/>
<keyword evidence="5" id="KW-0805">Transcription regulation</keyword>
<dbReference type="InterPro" id="IPR011006">
    <property type="entry name" value="CheY-like_superfamily"/>
</dbReference>
<dbReference type="EMBL" id="WTUZ01000010">
    <property type="protein sequence ID" value="MZQ82185.1"/>
    <property type="molecule type" value="Genomic_DNA"/>
</dbReference>
<dbReference type="Proteomes" id="UP000481087">
    <property type="component" value="Unassembled WGS sequence"/>
</dbReference>
<comment type="caution">
    <text evidence="11">The sequence shown here is derived from an EMBL/GenBank/DDBJ whole genome shotgun (WGS) entry which is preliminary data.</text>
</comment>
<dbReference type="PROSITE" id="PS50110">
    <property type="entry name" value="RESPONSE_REGULATORY"/>
    <property type="match status" value="1"/>
</dbReference>
<dbReference type="PROSITE" id="PS01124">
    <property type="entry name" value="HTH_ARAC_FAMILY_2"/>
    <property type="match status" value="1"/>
</dbReference>
<evidence type="ECO:0000256" key="8">
    <source>
        <dbReference type="PROSITE-ProRule" id="PRU00169"/>
    </source>
</evidence>
<dbReference type="SMART" id="SM00342">
    <property type="entry name" value="HTH_ARAC"/>
    <property type="match status" value="1"/>
</dbReference>
<evidence type="ECO:0000256" key="2">
    <source>
        <dbReference type="ARBA" id="ARBA00022490"/>
    </source>
</evidence>
<evidence type="ECO:0000256" key="6">
    <source>
        <dbReference type="ARBA" id="ARBA00023125"/>
    </source>
</evidence>
<evidence type="ECO:0000259" key="9">
    <source>
        <dbReference type="PROSITE" id="PS01124"/>
    </source>
</evidence>
<dbReference type="Gene3D" id="3.40.50.2300">
    <property type="match status" value="1"/>
</dbReference>
<dbReference type="InterPro" id="IPR018060">
    <property type="entry name" value="HTH_AraC"/>
</dbReference>
<dbReference type="Pfam" id="PF00072">
    <property type="entry name" value="Response_reg"/>
    <property type="match status" value="1"/>
</dbReference>
<dbReference type="InterPro" id="IPR041522">
    <property type="entry name" value="CdaR_GGDEF"/>
</dbReference>